<evidence type="ECO:0000313" key="3">
    <source>
        <dbReference type="Proteomes" id="UP000093795"/>
    </source>
</evidence>
<organism evidence="2 3">
    <name type="scientific">Mycobacterium asiaticum</name>
    <dbReference type="NCBI Taxonomy" id="1790"/>
    <lineage>
        <taxon>Bacteria</taxon>
        <taxon>Bacillati</taxon>
        <taxon>Actinomycetota</taxon>
        <taxon>Actinomycetes</taxon>
        <taxon>Mycobacteriales</taxon>
        <taxon>Mycobacteriaceae</taxon>
        <taxon>Mycobacterium</taxon>
    </lineage>
</organism>
<feature type="region of interest" description="Disordered" evidence="1">
    <location>
        <begin position="31"/>
        <end position="70"/>
    </location>
</feature>
<comment type="caution">
    <text evidence="2">The sequence shown here is derived from an EMBL/GenBank/DDBJ whole genome shotgun (WGS) entry which is preliminary data.</text>
</comment>
<name>A0A1A3BPQ9_MYCAS</name>
<reference evidence="2 3" key="1">
    <citation type="submission" date="2016-06" db="EMBL/GenBank/DDBJ databases">
        <authorList>
            <person name="Kjaerup R.B."/>
            <person name="Dalgaard T.S."/>
            <person name="Juul-Madsen H.R."/>
        </authorList>
    </citation>
    <scope>NUCLEOTIDE SEQUENCE [LARGE SCALE GENOMIC DNA]</scope>
    <source>
        <strain evidence="2 3">1081914.2</strain>
    </source>
</reference>
<dbReference type="EMBL" id="LZKQ01000270">
    <property type="protein sequence ID" value="OBI76969.1"/>
    <property type="molecule type" value="Genomic_DNA"/>
</dbReference>
<evidence type="ECO:0000313" key="2">
    <source>
        <dbReference type="EMBL" id="OBI76969.1"/>
    </source>
</evidence>
<gene>
    <name evidence="2" type="ORF">A9X01_03030</name>
</gene>
<proteinExistence type="predicted"/>
<accession>A0A1A3BPQ9</accession>
<feature type="compositionally biased region" description="Basic and acidic residues" evidence="1">
    <location>
        <begin position="58"/>
        <end position="70"/>
    </location>
</feature>
<feature type="compositionally biased region" description="Low complexity" evidence="1">
    <location>
        <begin position="40"/>
        <end position="50"/>
    </location>
</feature>
<evidence type="ECO:0000256" key="1">
    <source>
        <dbReference type="SAM" id="MobiDB-lite"/>
    </source>
</evidence>
<dbReference type="Proteomes" id="UP000093795">
    <property type="component" value="Unassembled WGS sequence"/>
</dbReference>
<dbReference type="AlphaFoldDB" id="A0A1A3BPQ9"/>
<sequence length="70" mass="8153">MRDREHVFGAKAAMTTMWWLVNQRIDAAHLPGTREHLNMPAPEENAAKPANRSRHHQHYTDEESRLVLQP</sequence>
<dbReference type="RefSeq" id="WP_065122884.1">
    <property type="nucleotide sequence ID" value="NZ_LZKQ01000270.1"/>
</dbReference>
<protein>
    <submittedName>
        <fullName evidence="2">Uncharacterized protein</fullName>
    </submittedName>
</protein>